<dbReference type="Proteomes" id="UP000264820">
    <property type="component" value="Unplaced"/>
</dbReference>
<dbReference type="GO" id="GO:0005923">
    <property type="term" value="C:bicellular tight junction"/>
    <property type="evidence" value="ECO:0007669"/>
    <property type="project" value="UniProtKB-SubCell"/>
</dbReference>
<evidence type="ECO:0000256" key="10">
    <source>
        <dbReference type="SAM" id="Phobius"/>
    </source>
</evidence>
<evidence type="ECO:0000313" key="12">
    <source>
        <dbReference type="Proteomes" id="UP000264820"/>
    </source>
</evidence>
<reference evidence="11" key="1">
    <citation type="submission" date="2025-08" db="UniProtKB">
        <authorList>
            <consortium name="Ensembl"/>
        </authorList>
    </citation>
    <scope>IDENTIFICATION</scope>
</reference>
<evidence type="ECO:0000256" key="4">
    <source>
        <dbReference type="ARBA" id="ARBA00022427"/>
    </source>
</evidence>
<evidence type="ECO:0000256" key="3">
    <source>
        <dbReference type="ARBA" id="ARBA00008295"/>
    </source>
</evidence>
<dbReference type="OMA" id="WFFISEN"/>
<dbReference type="OrthoDB" id="9411914at2759"/>
<evidence type="ECO:0000256" key="8">
    <source>
        <dbReference type="ARBA" id="ARBA00022989"/>
    </source>
</evidence>
<keyword evidence="7" id="KW-0965">Cell junction</keyword>
<proteinExistence type="inferred from homology"/>
<dbReference type="STRING" id="109280.ENSHCOP00000007342"/>
<dbReference type="GO" id="GO:0005198">
    <property type="term" value="F:structural molecule activity"/>
    <property type="evidence" value="ECO:0007669"/>
    <property type="project" value="InterPro"/>
</dbReference>
<dbReference type="PRINTS" id="PR01077">
    <property type="entry name" value="CLAUDIN"/>
</dbReference>
<dbReference type="AlphaFoldDB" id="A0A3Q2XSZ7"/>
<keyword evidence="9 10" id="KW-0472">Membrane</keyword>
<dbReference type="InterPro" id="IPR004031">
    <property type="entry name" value="PMP22/EMP/MP20/Claudin"/>
</dbReference>
<dbReference type="GeneTree" id="ENSGT00890000139496"/>
<feature type="transmembrane region" description="Helical" evidence="10">
    <location>
        <begin position="157"/>
        <end position="180"/>
    </location>
</feature>
<evidence type="ECO:0000256" key="1">
    <source>
        <dbReference type="ARBA" id="ARBA00004435"/>
    </source>
</evidence>
<dbReference type="InterPro" id="IPR006187">
    <property type="entry name" value="Claudin"/>
</dbReference>
<evidence type="ECO:0000256" key="2">
    <source>
        <dbReference type="ARBA" id="ARBA00004651"/>
    </source>
</evidence>
<dbReference type="GeneID" id="109515130"/>
<protein>
    <submittedName>
        <fullName evidence="11">Claudin 11a</fullName>
    </submittedName>
</protein>
<reference evidence="11" key="2">
    <citation type="submission" date="2025-09" db="UniProtKB">
        <authorList>
            <consortium name="Ensembl"/>
        </authorList>
    </citation>
    <scope>IDENTIFICATION</scope>
</reference>
<dbReference type="RefSeq" id="XP_019724290.1">
    <property type="nucleotide sequence ID" value="XM_019868731.1"/>
</dbReference>
<keyword evidence="6 10" id="KW-0812">Transmembrane</keyword>
<dbReference type="Pfam" id="PF00822">
    <property type="entry name" value="PMP22_Claudin"/>
    <property type="match status" value="1"/>
</dbReference>
<dbReference type="GO" id="GO:0005886">
    <property type="term" value="C:plasma membrane"/>
    <property type="evidence" value="ECO:0007669"/>
    <property type="project" value="UniProtKB-SubCell"/>
</dbReference>
<evidence type="ECO:0000256" key="7">
    <source>
        <dbReference type="ARBA" id="ARBA00022949"/>
    </source>
</evidence>
<dbReference type="PANTHER" id="PTHR12002">
    <property type="entry name" value="CLAUDIN"/>
    <property type="match status" value="1"/>
</dbReference>
<keyword evidence="4" id="KW-0796">Tight junction</keyword>
<dbReference type="Gene3D" id="1.20.140.150">
    <property type="match status" value="1"/>
</dbReference>
<name>A0A3Q2XSZ7_HIPCM</name>
<organism evidence="11 12">
    <name type="scientific">Hippocampus comes</name>
    <name type="common">Tiger tail seahorse</name>
    <dbReference type="NCBI Taxonomy" id="109280"/>
    <lineage>
        <taxon>Eukaryota</taxon>
        <taxon>Metazoa</taxon>
        <taxon>Chordata</taxon>
        <taxon>Craniata</taxon>
        <taxon>Vertebrata</taxon>
        <taxon>Euteleostomi</taxon>
        <taxon>Actinopterygii</taxon>
        <taxon>Neopterygii</taxon>
        <taxon>Teleostei</taxon>
        <taxon>Neoteleostei</taxon>
        <taxon>Acanthomorphata</taxon>
        <taxon>Syngnathiaria</taxon>
        <taxon>Syngnathiformes</taxon>
        <taxon>Syngnathoidei</taxon>
        <taxon>Syngnathidae</taxon>
        <taxon>Hippocampus</taxon>
    </lineage>
</organism>
<evidence type="ECO:0000256" key="5">
    <source>
        <dbReference type="ARBA" id="ARBA00022475"/>
    </source>
</evidence>
<feature type="transmembrane region" description="Helical" evidence="10">
    <location>
        <begin position="122"/>
        <end position="145"/>
    </location>
</feature>
<comment type="subcellular location">
    <subcellularLocation>
        <location evidence="1">Cell junction</location>
        <location evidence="1">Tight junction</location>
    </subcellularLocation>
    <subcellularLocation>
        <location evidence="2">Cell membrane</location>
        <topology evidence="2">Multi-pass membrane protein</topology>
    </subcellularLocation>
</comment>
<keyword evidence="12" id="KW-1185">Reference proteome</keyword>
<comment type="similarity">
    <text evidence="3">Belongs to the claudin family.</text>
</comment>
<dbReference type="Ensembl" id="ENSHCOT00000002153.1">
    <property type="protein sequence ID" value="ENSHCOP00000007342.1"/>
    <property type="gene ID" value="ENSHCOG00000000293.1"/>
</dbReference>
<sequence length="227" mass="23690">MAKFCGLLCGFALGLLGWLGILLATASNDWLVLCRHSQLATCRMFDIVRTRGPWAECSSSVSNGMQTCLPFQIFDLPVYAHVTRALMVTASIVGLVAAVMVAVSLPCIRLGSGAQTSKNKSAAAGGVLLLAAGFCGLLSTVWFFISENLNEQVMSFGFALYAGWVGAVLCLLAGVILTCCSSPTPASRPYQDNGRVYFSKTAAESAPSAAAPAAASASSKHTKSVHV</sequence>
<evidence type="ECO:0000313" key="11">
    <source>
        <dbReference type="Ensembl" id="ENSHCOP00000007342.1"/>
    </source>
</evidence>
<feature type="transmembrane region" description="Helical" evidence="10">
    <location>
        <begin position="85"/>
        <end position="110"/>
    </location>
</feature>
<keyword evidence="5" id="KW-1003">Cell membrane</keyword>
<dbReference type="RefSeq" id="XP_019724291.1">
    <property type="nucleotide sequence ID" value="XM_019868732.1"/>
</dbReference>
<evidence type="ECO:0000256" key="6">
    <source>
        <dbReference type="ARBA" id="ARBA00022692"/>
    </source>
</evidence>
<keyword evidence="8 10" id="KW-1133">Transmembrane helix</keyword>
<accession>A0A3Q2XSZ7</accession>
<dbReference type="KEGG" id="hcq:109515130"/>
<evidence type="ECO:0000256" key="9">
    <source>
        <dbReference type="ARBA" id="ARBA00023136"/>
    </source>
</evidence>